<name>A0A1G8H4N0_9PSED</name>
<dbReference type="STRING" id="428992.SAMN05216272_1059"/>
<evidence type="ECO:0000313" key="1">
    <source>
        <dbReference type="EMBL" id="SDI01576.1"/>
    </source>
</evidence>
<dbReference type="Pfam" id="PF06293">
    <property type="entry name" value="Kdo"/>
    <property type="match status" value="1"/>
</dbReference>
<dbReference type="AlphaFoldDB" id="A0A1G8H4N0"/>
<accession>A0A1G8H4N0</accession>
<dbReference type="EMBL" id="FNDS01000005">
    <property type="protein sequence ID" value="SDI01576.1"/>
    <property type="molecule type" value="Genomic_DNA"/>
</dbReference>
<dbReference type="InterPro" id="IPR027023">
    <property type="entry name" value="Put_LipoPS_kinase_InaA"/>
</dbReference>
<dbReference type="GO" id="GO:0016740">
    <property type="term" value="F:transferase activity"/>
    <property type="evidence" value="ECO:0007669"/>
    <property type="project" value="UniProtKB-KW"/>
</dbReference>
<dbReference type="PIRSF" id="PIRSF026326">
    <property type="entry name" value="InaA"/>
    <property type="match status" value="1"/>
</dbReference>
<organism evidence="1 2">
    <name type="scientific">Pseudomonas panipatensis</name>
    <dbReference type="NCBI Taxonomy" id="428992"/>
    <lineage>
        <taxon>Bacteria</taxon>
        <taxon>Pseudomonadati</taxon>
        <taxon>Pseudomonadota</taxon>
        <taxon>Gammaproteobacteria</taxon>
        <taxon>Pseudomonadales</taxon>
        <taxon>Pseudomonadaceae</taxon>
        <taxon>Pseudomonas</taxon>
    </lineage>
</organism>
<dbReference type="OrthoDB" id="5405319at2"/>
<proteinExistence type="predicted"/>
<dbReference type="InterPro" id="IPR011009">
    <property type="entry name" value="Kinase-like_dom_sf"/>
</dbReference>
<protein>
    <submittedName>
        <fullName evidence="1">tRNA A-37 threonylcarbamoyl transferase component Bud32</fullName>
    </submittedName>
</protein>
<gene>
    <name evidence="1" type="ORF">SAMN05216272_1059</name>
</gene>
<dbReference type="Proteomes" id="UP000199636">
    <property type="component" value="Unassembled WGS sequence"/>
</dbReference>
<sequence length="251" mass="28675">MNDYIAADDRARLEQGGLADFAALWAQPLPAADAPKTLRGGWNSVQRLELDGIAYTLKRERQQRLGGLLRWRGGLSVVREFRNLQRYAQLGIPAVQVAFFAEQCEQGEHRAVLLTRALVGWRGLDAWLEDWAKLAVEKRQAILRACGMLARRLHEAGQKHGCLYPKNIFLRESADELQACLIGLEKTRPLWFGLYDRVKDLEPLLRRVPDWGEADVRQFLSAYLGNSATGVEVDHWYRRLGARRRKKESRG</sequence>
<reference evidence="2" key="1">
    <citation type="submission" date="2016-10" db="EMBL/GenBank/DDBJ databases">
        <authorList>
            <person name="Varghese N."/>
            <person name="Submissions S."/>
        </authorList>
    </citation>
    <scope>NUCLEOTIDE SEQUENCE [LARGE SCALE GENOMIC DNA]</scope>
    <source>
        <strain evidence="2">CCM 7469</strain>
    </source>
</reference>
<keyword evidence="2" id="KW-1185">Reference proteome</keyword>
<evidence type="ECO:0000313" key="2">
    <source>
        <dbReference type="Proteomes" id="UP000199636"/>
    </source>
</evidence>
<keyword evidence="1" id="KW-0808">Transferase</keyword>
<dbReference type="SUPFAM" id="SSF56112">
    <property type="entry name" value="Protein kinase-like (PK-like)"/>
    <property type="match status" value="1"/>
</dbReference>
<dbReference type="RefSeq" id="WP_090262926.1">
    <property type="nucleotide sequence ID" value="NZ_FNDS01000005.1"/>
</dbReference>